<evidence type="ECO:0000256" key="4">
    <source>
        <dbReference type="RuleBase" id="RU003707"/>
    </source>
</evidence>
<keyword evidence="2" id="KW-0843">Virulence</keyword>
<keyword evidence="6" id="KW-1185">Reference proteome</keyword>
<dbReference type="SUPFAM" id="SSF52096">
    <property type="entry name" value="ClpP/crotonase"/>
    <property type="match status" value="1"/>
</dbReference>
<protein>
    <recommendedName>
        <fullName evidence="7">Enoyl-CoA hydratase/isomerase family protein</fullName>
    </recommendedName>
</protein>
<comment type="caution">
    <text evidence="5">The sequence shown here is derived from an EMBL/GenBank/DDBJ whole genome shotgun (WGS) entry which is preliminary data.</text>
</comment>
<dbReference type="EMBL" id="JAAVMX010000007">
    <property type="protein sequence ID" value="KAF4505972.1"/>
    <property type="molecule type" value="Genomic_DNA"/>
</dbReference>
<name>A0A8H4PK11_9HYPO</name>
<dbReference type="PANTHER" id="PTHR11941:SF171">
    <property type="entry name" value="SD19268P"/>
    <property type="match status" value="1"/>
</dbReference>
<gene>
    <name evidence="5" type="ORF">G6O67_006103</name>
</gene>
<sequence length="752" mass="80849">MDRSFEIQCPPFDLELSRWDTVFPHWGRSFPPSHARRIHCFSLGRNADKESLVGHLHVAFHHTVQRVPFLAGSIVPSLEGGNHQRKVVPQGVARLDIRDLSHKLSFDRLAEEGFSQHLLAEVLCSTEDNTPHVCLFEANFIDRGLLLVVSISHIVADGRGVTEMIKIFAQNLCKAQAGLIGYPLETTQEVYRSDRRRIVTGNGVPGPVEAHPALTSAAAGTHSRLADVGTCCRTYRIGADALVALKKAASSAANNSWISTNDAISAFIWRSIMVARHRAGFLDAGNEVHVAQPVDCRALLGLEEPYFGNAIYMTQGSLPFADLAGAATGLSAAARIIRAQIRTATAERFRDVVGCSERAEQEPHTRMKIADDVLAGGIILTSHFKFGLHQVDFGPAFEGRHVKALRFPVRGTMVGAVIVLPRLPDGSCEFMITEQGRTVECLVDDVFCRFTAETKTAKSVLPPSPTSPSRNGQAEFVFPESTSVKESTALNMTTLQAPHTGTIKIIEMNRPKAKNAISLQMLRQLHDEVERIHGENTTGGTRVLILASALDDVFCAGADLKQRSVMSDAQVEEFLALLRETTCKLAQLPIPTIAAVAGAALGGGLELALCCHLRVFSSTAVVGLPETKLGIIPGAGGTYRLPRIVGISHARDVILTGRRVEAQEAFAMGLCNRLVSHDSSGTERGRALQAAIELATDICGGAPLAVRAATGALSLASPAGEEAAYASLLHTTDRLEGLSSFGEKRAAVFVGE</sequence>
<dbReference type="PANTHER" id="PTHR11941">
    <property type="entry name" value="ENOYL-COA HYDRATASE-RELATED"/>
    <property type="match status" value="1"/>
</dbReference>
<evidence type="ECO:0000256" key="3">
    <source>
        <dbReference type="ARBA" id="ARBA00023239"/>
    </source>
</evidence>
<dbReference type="InterPro" id="IPR014748">
    <property type="entry name" value="Enoyl-CoA_hydra_C"/>
</dbReference>
<dbReference type="GO" id="GO:0016829">
    <property type="term" value="F:lyase activity"/>
    <property type="evidence" value="ECO:0007669"/>
    <property type="project" value="UniProtKB-KW"/>
</dbReference>
<evidence type="ECO:0008006" key="7">
    <source>
        <dbReference type="Google" id="ProtNLM"/>
    </source>
</evidence>
<accession>A0A8H4PK11</accession>
<dbReference type="InterPro" id="IPR029045">
    <property type="entry name" value="ClpP/crotonase-like_dom_sf"/>
</dbReference>
<evidence type="ECO:0000313" key="6">
    <source>
        <dbReference type="Proteomes" id="UP000557566"/>
    </source>
</evidence>
<dbReference type="Gene3D" id="3.90.226.10">
    <property type="entry name" value="2-enoyl-CoA Hydratase, Chain A, domain 1"/>
    <property type="match status" value="1"/>
</dbReference>
<keyword evidence="3" id="KW-0456">Lyase</keyword>
<dbReference type="GO" id="GO:0005739">
    <property type="term" value="C:mitochondrion"/>
    <property type="evidence" value="ECO:0007669"/>
    <property type="project" value="TreeGrafter"/>
</dbReference>
<dbReference type="Gene3D" id="3.30.559.10">
    <property type="entry name" value="Chloramphenicol acetyltransferase-like domain"/>
    <property type="match status" value="2"/>
</dbReference>
<evidence type="ECO:0000313" key="5">
    <source>
        <dbReference type="EMBL" id="KAF4505972.1"/>
    </source>
</evidence>
<dbReference type="PROSITE" id="PS00166">
    <property type="entry name" value="ENOYL_COA_HYDRATASE"/>
    <property type="match status" value="1"/>
</dbReference>
<evidence type="ECO:0000256" key="2">
    <source>
        <dbReference type="ARBA" id="ARBA00023026"/>
    </source>
</evidence>
<dbReference type="InterPro" id="IPR018376">
    <property type="entry name" value="Enoyl-CoA_hyd/isom_CS"/>
</dbReference>
<dbReference type="InterPro" id="IPR001753">
    <property type="entry name" value="Enoyl-CoA_hydra/iso"/>
</dbReference>
<dbReference type="OrthoDB" id="410701at2759"/>
<reference evidence="5 6" key="1">
    <citation type="journal article" date="2020" name="Genome Biol. Evol.">
        <title>A new high-quality draft genome assembly of the Chinese cordyceps Ophiocordyceps sinensis.</title>
        <authorList>
            <person name="Shu R."/>
            <person name="Zhang J."/>
            <person name="Meng Q."/>
            <person name="Zhang H."/>
            <person name="Zhou G."/>
            <person name="Li M."/>
            <person name="Wu P."/>
            <person name="Zhao Y."/>
            <person name="Chen C."/>
            <person name="Qin Q."/>
        </authorList>
    </citation>
    <scope>NUCLEOTIDE SEQUENCE [LARGE SCALE GENOMIC DNA]</scope>
    <source>
        <strain evidence="5 6">IOZ07</strain>
    </source>
</reference>
<dbReference type="InterPro" id="IPR023213">
    <property type="entry name" value="CAT-like_dom_sf"/>
</dbReference>
<evidence type="ECO:0000256" key="1">
    <source>
        <dbReference type="ARBA" id="ARBA00005254"/>
    </source>
</evidence>
<dbReference type="Pfam" id="PF00378">
    <property type="entry name" value="ECH_1"/>
    <property type="match status" value="1"/>
</dbReference>
<dbReference type="Pfam" id="PF02458">
    <property type="entry name" value="Transferase"/>
    <property type="match status" value="1"/>
</dbReference>
<dbReference type="Gene3D" id="1.10.12.10">
    <property type="entry name" value="Lyase 2-enoyl-coa Hydratase, Chain A, domain 2"/>
    <property type="match status" value="1"/>
</dbReference>
<dbReference type="Proteomes" id="UP000557566">
    <property type="component" value="Unassembled WGS sequence"/>
</dbReference>
<dbReference type="GO" id="GO:0006635">
    <property type="term" value="P:fatty acid beta-oxidation"/>
    <property type="evidence" value="ECO:0007669"/>
    <property type="project" value="TreeGrafter"/>
</dbReference>
<dbReference type="FunFam" id="3.90.226.10:FF:000058">
    <property type="entry name" value="Enoyl-CoA hydratase/isomerase family protein"/>
    <property type="match status" value="1"/>
</dbReference>
<dbReference type="AlphaFoldDB" id="A0A8H4PK11"/>
<organism evidence="5 6">
    <name type="scientific">Ophiocordyceps sinensis</name>
    <dbReference type="NCBI Taxonomy" id="72228"/>
    <lineage>
        <taxon>Eukaryota</taxon>
        <taxon>Fungi</taxon>
        <taxon>Dikarya</taxon>
        <taxon>Ascomycota</taxon>
        <taxon>Pezizomycotina</taxon>
        <taxon>Sordariomycetes</taxon>
        <taxon>Hypocreomycetidae</taxon>
        <taxon>Hypocreales</taxon>
        <taxon>Ophiocordycipitaceae</taxon>
        <taxon>Ophiocordyceps</taxon>
    </lineage>
</organism>
<dbReference type="CDD" id="cd06558">
    <property type="entry name" value="crotonase-like"/>
    <property type="match status" value="1"/>
</dbReference>
<comment type="similarity">
    <text evidence="1 4">Belongs to the enoyl-CoA hydratase/isomerase family.</text>
</comment>
<proteinExistence type="inferred from homology"/>